<evidence type="ECO:0000313" key="2">
    <source>
        <dbReference type="Proteomes" id="UP000785679"/>
    </source>
</evidence>
<dbReference type="AlphaFoldDB" id="A0A8J8NSM1"/>
<organism evidence="1 2">
    <name type="scientific">Halteria grandinella</name>
    <dbReference type="NCBI Taxonomy" id="5974"/>
    <lineage>
        <taxon>Eukaryota</taxon>
        <taxon>Sar</taxon>
        <taxon>Alveolata</taxon>
        <taxon>Ciliophora</taxon>
        <taxon>Intramacronucleata</taxon>
        <taxon>Spirotrichea</taxon>
        <taxon>Stichotrichia</taxon>
        <taxon>Sporadotrichida</taxon>
        <taxon>Halteriidae</taxon>
        <taxon>Halteria</taxon>
    </lineage>
</organism>
<dbReference type="EMBL" id="RRYP01006411">
    <property type="protein sequence ID" value="TNV81217.1"/>
    <property type="molecule type" value="Genomic_DNA"/>
</dbReference>
<sequence>MTHPCLCAHNFRIPLALSTSFSSSSSSTAQLSLTSSPTIFPSSSSITYLISLLMTLFPFQAFSRNSYSGLALPTSTNLSLRLFIAALYLCASKSQNYLSSPLMDLQ</sequence>
<evidence type="ECO:0000313" key="1">
    <source>
        <dbReference type="EMBL" id="TNV81217.1"/>
    </source>
</evidence>
<reference evidence="1" key="1">
    <citation type="submission" date="2019-06" db="EMBL/GenBank/DDBJ databases">
        <authorList>
            <person name="Zheng W."/>
        </authorList>
    </citation>
    <scope>NUCLEOTIDE SEQUENCE</scope>
    <source>
        <strain evidence="1">QDHG01</strain>
    </source>
</reference>
<name>A0A8J8NSM1_HALGN</name>
<protein>
    <submittedName>
        <fullName evidence="1">Uncharacterized protein</fullName>
    </submittedName>
</protein>
<comment type="caution">
    <text evidence="1">The sequence shown here is derived from an EMBL/GenBank/DDBJ whole genome shotgun (WGS) entry which is preliminary data.</text>
</comment>
<proteinExistence type="predicted"/>
<dbReference type="Proteomes" id="UP000785679">
    <property type="component" value="Unassembled WGS sequence"/>
</dbReference>
<keyword evidence="2" id="KW-1185">Reference proteome</keyword>
<gene>
    <name evidence="1" type="ORF">FGO68_gene3161</name>
</gene>
<accession>A0A8J8NSM1</accession>